<feature type="transmembrane region" description="Helical" evidence="1">
    <location>
        <begin position="7"/>
        <end position="24"/>
    </location>
</feature>
<proteinExistence type="predicted"/>
<evidence type="ECO:0000313" key="2">
    <source>
        <dbReference type="EMBL" id="QMU27768.1"/>
    </source>
</evidence>
<keyword evidence="1" id="KW-1133">Transmembrane helix</keyword>
<dbReference type="RefSeq" id="WP_182414960.1">
    <property type="nucleotide sequence ID" value="NZ_CP055153.1"/>
</dbReference>
<accession>A0A7L7L4N3</accession>
<feature type="transmembrane region" description="Helical" evidence="1">
    <location>
        <begin position="130"/>
        <end position="151"/>
    </location>
</feature>
<name>A0A7L7L4N3_9BACT</name>
<sequence length="176" mass="19315">MNVKDIVYSFACLSFAVVIGAAVYEHRAVVPQWSVALPASLSMFHGKYGLDAGAFWKVIHPVTLLLFILALSLSWKTTRRKNILVTLIGYVSILAITAIYFVPELMALTGTPFSETMDPSLTQRAQLWELLSQIRLAILVVLSIILFLGLTKAADKVSTPKTNQKAKAVQPQQVGV</sequence>
<dbReference type="Proteomes" id="UP000514509">
    <property type="component" value="Chromosome"/>
</dbReference>
<evidence type="ECO:0000256" key="1">
    <source>
        <dbReference type="SAM" id="Phobius"/>
    </source>
</evidence>
<dbReference type="KEGG" id="add:HUW48_06790"/>
<feature type="transmembrane region" description="Helical" evidence="1">
    <location>
        <begin position="82"/>
        <end position="102"/>
    </location>
</feature>
<reference evidence="2 3" key="1">
    <citation type="submission" date="2020-08" db="EMBL/GenBank/DDBJ databases">
        <title>Adhaeribacter dokdonensis sp. nov., isolated from the rhizosphere of Elymus tsukushiensis, a plant native to the Dokdo Islands, Republic of Korea.</title>
        <authorList>
            <person name="Ghim S.Y."/>
        </authorList>
    </citation>
    <scope>NUCLEOTIDE SEQUENCE [LARGE SCALE GENOMIC DNA]</scope>
    <source>
        <strain evidence="2 3">KUDC8001</strain>
    </source>
</reference>
<keyword evidence="3" id="KW-1185">Reference proteome</keyword>
<dbReference type="AlphaFoldDB" id="A0A7L7L4N3"/>
<evidence type="ECO:0000313" key="3">
    <source>
        <dbReference type="Proteomes" id="UP000514509"/>
    </source>
</evidence>
<keyword evidence="1" id="KW-0812">Transmembrane</keyword>
<evidence type="ECO:0008006" key="4">
    <source>
        <dbReference type="Google" id="ProtNLM"/>
    </source>
</evidence>
<protein>
    <recommendedName>
        <fullName evidence="4">DUF1772 domain-containing protein</fullName>
    </recommendedName>
</protein>
<organism evidence="2 3">
    <name type="scientific">Adhaeribacter radiodurans</name>
    <dbReference type="NCBI Taxonomy" id="2745197"/>
    <lineage>
        <taxon>Bacteria</taxon>
        <taxon>Pseudomonadati</taxon>
        <taxon>Bacteroidota</taxon>
        <taxon>Cytophagia</taxon>
        <taxon>Cytophagales</taxon>
        <taxon>Hymenobacteraceae</taxon>
        <taxon>Adhaeribacter</taxon>
    </lineage>
</organism>
<feature type="transmembrane region" description="Helical" evidence="1">
    <location>
        <begin position="54"/>
        <end position="75"/>
    </location>
</feature>
<dbReference type="EMBL" id="CP055153">
    <property type="protein sequence ID" value="QMU27768.1"/>
    <property type="molecule type" value="Genomic_DNA"/>
</dbReference>
<gene>
    <name evidence="2" type="ORF">HUW48_06790</name>
</gene>
<keyword evidence="1" id="KW-0472">Membrane</keyword>